<evidence type="ECO:0000313" key="2">
    <source>
        <dbReference type="EMBL" id="ABK67215.1"/>
    </source>
</evidence>
<dbReference type="EMBL" id="CP000479">
    <property type="protein sequence ID" value="ABK67215.1"/>
    <property type="molecule type" value="Genomic_DNA"/>
</dbReference>
<dbReference type="HOGENOM" id="CLU_2667117_0_0_11"/>
<evidence type="ECO:0000313" key="3">
    <source>
        <dbReference type="Proteomes" id="UP000001574"/>
    </source>
</evidence>
<proteinExistence type="predicted"/>
<dbReference type="KEGG" id="mav:MAV_4921"/>
<dbReference type="Proteomes" id="UP000001574">
    <property type="component" value="Chromosome"/>
</dbReference>
<feature type="region of interest" description="Disordered" evidence="1">
    <location>
        <begin position="41"/>
        <end position="75"/>
    </location>
</feature>
<reference evidence="2 3" key="1">
    <citation type="submission" date="2006-10" db="EMBL/GenBank/DDBJ databases">
        <authorList>
            <person name="Fleischmann R.D."/>
            <person name="Dodson R.J."/>
            <person name="Haft D.H."/>
            <person name="Merkel J.S."/>
            <person name="Nelson W.C."/>
            <person name="Fraser C.M."/>
        </authorList>
    </citation>
    <scope>NUCLEOTIDE SEQUENCE [LARGE SCALE GENOMIC DNA]</scope>
    <source>
        <strain evidence="2 3">104</strain>
    </source>
</reference>
<organism evidence="2 3">
    <name type="scientific">Mycobacterium avium (strain 104)</name>
    <dbReference type="NCBI Taxonomy" id="243243"/>
    <lineage>
        <taxon>Bacteria</taxon>
        <taxon>Bacillati</taxon>
        <taxon>Actinomycetota</taxon>
        <taxon>Actinomycetes</taxon>
        <taxon>Mycobacteriales</taxon>
        <taxon>Mycobacteriaceae</taxon>
        <taxon>Mycobacterium</taxon>
        <taxon>Mycobacterium avium complex (MAC)</taxon>
    </lineage>
</organism>
<evidence type="ECO:0000256" key="1">
    <source>
        <dbReference type="SAM" id="MobiDB-lite"/>
    </source>
</evidence>
<gene>
    <name evidence="2" type="ordered locus">MAV_4921</name>
</gene>
<accession>A0A0H2ZXV5</accession>
<protein>
    <submittedName>
        <fullName evidence="2">Uncharacterized protein</fullName>
    </submittedName>
</protein>
<dbReference type="AlphaFoldDB" id="A0A0H2ZXV5"/>
<sequence length="75" mass="7696">MAGGAGWPAWLVAAKVMPTVLATPMDSPTAALATANVKPVIAGSSPHPRADQALVSPSSATYRRCPLRTDAKRPS</sequence>
<name>A0A0H2ZXV5_MYCA1</name>